<dbReference type="InterPro" id="IPR020980">
    <property type="entry name" value="Membrane_HflK_N"/>
</dbReference>
<evidence type="ECO:0000256" key="3">
    <source>
        <dbReference type="ARBA" id="ARBA00022692"/>
    </source>
</evidence>
<comment type="function">
    <text evidence="6">HflC and HflK could encode or regulate a protease.</text>
</comment>
<dbReference type="EMBL" id="RSED01000008">
    <property type="protein sequence ID" value="RRS04240.1"/>
    <property type="molecule type" value="Genomic_DNA"/>
</dbReference>
<evidence type="ECO:0000256" key="7">
    <source>
        <dbReference type="SAM" id="MobiDB-lite"/>
    </source>
</evidence>
<dbReference type="OrthoDB" id="9779595at2"/>
<dbReference type="InterPro" id="IPR001107">
    <property type="entry name" value="Band_7"/>
</dbReference>
<dbReference type="InterPro" id="IPR036013">
    <property type="entry name" value="Band_7/SPFH_dom_sf"/>
</dbReference>
<comment type="caution">
    <text evidence="9">The sequence shown here is derived from an EMBL/GenBank/DDBJ whole genome shotgun (WGS) entry which is preliminary data.</text>
</comment>
<feature type="transmembrane region" description="Helical" evidence="6">
    <location>
        <begin position="115"/>
        <end position="136"/>
    </location>
</feature>
<evidence type="ECO:0000256" key="1">
    <source>
        <dbReference type="ARBA" id="ARBA00004167"/>
    </source>
</evidence>
<sequence>MHNAETSPAQAAPRTGLRVVASAAALAAGFLTGVVTRLVWRSTHRLYRVLPGVAGASTSENRRDEGPPDLDELWRDFNRKLSGLFSGRGGDGGNNNGSSNGPGGSMSPDPTGAGIGIGLVAGLVVLVWLGSGFFIVQEGQQAVVMSFGRYSHTSDAGFQWRGPYPFQSHEIVNVTQLRSLDVGSATVEQGTGLRDSSMLTRDENIIDIQFTVQYRLADAKQYLFENRNSDEAVKQAAESAVREIVGTSTMDSVLYEKRDAISIDLSKSVQAQLNKIKAGVTVVNINVRSVQAPEQVQASFDDAVKAGADRERLKNEGQAYANDVIPKAQGTAARLREEAAGYAARVVSQADGDAQRFRSVLAEYQKAPGVTRDRLYIDSMQQVYSNVTKVLVDSRQGSNLLYLPLDKLLQASGANPPAGSAQSPAAGTAAVPESTTTVPSSSPAAAVDPRSRENLRSRDRDAR</sequence>
<evidence type="ECO:0000259" key="8">
    <source>
        <dbReference type="SMART" id="SM00244"/>
    </source>
</evidence>
<dbReference type="InterPro" id="IPR050710">
    <property type="entry name" value="Band7/mec-2_domain"/>
</dbReference>
<feature type="region of interest" description="Disordered" evidence="7">
    <location>
        <begin position="84"/>
        <end position="109"/>
    </location>
</feature>
<dbReference type="InterPro" id="IPR010201">
    <property type="entry name" value="HflK"/>
</dbReference>
<dbReference type="Pfam" id="PF12221">
    <property type="entry name" value="HflK_N"/>
    <property type="match status" value="1"/>
</dbReference>
<dbReference type="GO" id="GO:0008233">
    <property type="term" value="F:peptidase activity"/>
    <property type="evidence" value="ECO:0007669"/>
    <property type="project" value="UniProtKB-KW"/>
</dbReference>
<evidence type="ECO:0000256" key="5">
    <source>
        <dbReference type="ARBA" id="ARBA00023136"/>
    </source>
</evidence>
<keyword evidence="4 6" id="KW-1133">Transmembrane helix</keyword>
<dbReference type="Gene3D" id="3.30.479.30">
    <property type="entry name" value="Band 7 domain"/>
    <property type="match status" value="1"/>
</dbReference>
<gene>
    <name evidence="9" type="primary">hflK</name>
    <name evidence="9" type="ORF">EIP75_12595</name>
</gene>
<keyword evidence="9" id="KW-0645">Protease</keyword>
<evidence type="ECO:0000256" key="6">
    <source>
        <dbReference type="RuleBase" id="RU364113"/>
    </source>
</evidence>
<feature type="transmembrane region" description="Helical" evidence="6">
    <location>
        <begin position="20"/>
        <end position="40"/>
    </location>
</feature>
<name>A0A426VBV0_9BURK</name>
<dbReference type="NCBIfam" id="TIGR01933">
    <property type="entry name" value="hflK"/>
    <property type="match status" value="1"/>
</dbReference>
<keyword evidence="3 6" id="KW-0812">Transmembrane</keyword>
<feature type="region of interest" description="Disordered" evidence="7">
    <location>
        <begin position="414"/>
        <end position="463"/>
    </location>
</feature>
<keyword evidence="9" id="KW-0378">Hydrolase</keyword>
<reference evidence="9 10" key="1">
    <citation type="submission" date="2018-12" db="EMBL/GenBank/DDBJ databases">
        <title>The whole draft genome of Aquabacterium sp. SJQ9.</title>
        <authorList>
            <person name="Sun L."/>
            <person name="Gao X."/>
            <person name="Chen W."/>
            <person name="Huang K."/>
        </authorList>
    </citation>
    <scope>NUCLEOTIDE SEQUENCE [LARGE SCALE GENOMIC DNA]</scope>
    <source>
        <strain evidence="9 10">SJQ9</strain>
    </source>
</reference>
<feature type="compositionally biased region" description="Gly residues" evidence="7">
    <location>
        <begin position="86"/>
        <end position="104"/>
    </location>
</feature>
<comment type="subcellular location">
    <subcellularLocation>
        <location evidence="1">Membrane</location>
        <topology evidence="1">Single-pass membrane protein</topology>
    </subcellularLocation>
</comment>
<dbReference type="PANTHER" id="PTHR43327:SF2">
    <property type="entry name" value="MODULATOR OF FTSH PROTEASE HFLK"/>
    <property type="match status" value="1"/>
</dbReference>
<feature type="domain" description="Band 7" evidence="8">
    <location>
        <begin position="131"/>
        <end position="304"/>
    </location>
</feature>
<dbReference type="CDD" id="cd03404">
    <property type="entry name" value="SPFH_HflK"/>
    <property type="match status" value="1"/>
</dbReference>
<dbReference type="Proteomes" id="UP000269265">
    <property type="component" value="Unassembled WGS sequence"/>
</dbReference>
<evidence type="ECO:0000256" key="4">
    <source>
        <dbReference type="ARBA" id="ARBA00022989"/>
    </source>
</evidence>
<keyword evidence="5 6" id="KW-0472">Membrane</keyword>
<dbReference type="PANTHER" id="PTHR43327">
    <property type="entry name" value="STOMATIN-LIKE PROTEIN 2, MITOCHONDRIAL"/>
    <property type="match status" value="1"/>
</dbReference>
<dbReference type="SUPFAM" id="SSF117892">
    <property type="entry name" value="Band 7/SPFH domain"/>
    <property type="match status" value="1"/>
</dbReference>
<evidence type="ECO:0000313" key="10">
    <source>
        <dbReference type="Proteomes" id="UP000269265"/>
    </source>
</evidence>
<evidence type="ECO:0000313" key="9">
    <source>
        <dbReference type="EMBL" id="RRS04240.1"/>
    </source>
</evidence>
<evidence type="ECO:0000256" key="2">
    <source>
        <dbReference type="ARBA" id="ARBA00006971"/>
    </source>
</evidence>
<dbReference type="GO" id="GO:0016020">
    <property type="term" value="C:membrane"/>
    <property type="evidence" value="ECO:0007669"/>
    <property type="project" value="UniProtKB-SubCell"/>
</dbReference>
<feature type="compositionally biased region" description="Basic and acidic residues" evidence="7">
    <location>
        <begin position="449"/>
        <end position="463"/>
    </location>
</feature>
<dbReference type="Pfam" id="PF01145">
    <property type="entry name" value="Band_7"/>
    <property type="match status" value="1"/>
</dbReference>
<keyword evidence="10" id="KW-1185">Reference proteome</keyword>
<dbReference type="AlphaFoldDB" id="A0A426VBV0"/>
<organism evidence="9 10">
    <name type="scientific">Aquabacterium soli</name>
    <dbReference type="NCBI Taxonomy" id="2493092"/>
    <lineage>
        <taxon>Bacteria</taxon>
        <taxon>Pseudomonadati</taxon>
        <taxon>Pseudomonadota</taxon>
        <taxon>Betaproteobacteria</taxon>
        <taxon>Burkholderiales</taxon>
        <taxon>Aquabacterium</taxon>
    </lineage>
</organism>
<feature type="compositionally biased region" description="Low complexity" evidence="7">
    <location>
        <begin position="414"/>
        <end position="447"/>
    </location>
</feature>
<protein>
    <recommendedName>
        <fullName evidence="6">Protein HflK</fullName>
    </recommendedName>
</protein>
<comment type="subunit">
    <text evidence="6">HflC and HflK may interact to form a multimeric complex.</text>
</comment>
<comment type="similarity">
    <text evidence="2 6">Belongs to the band 7/mec-2 family. HflK subfamily.</text>
</comment>
<proteinExistence type="inferred from homology"/>
<dbReference type="SMART" id="SM00244">
    <property type="entry name" value="PHB"/>
    <property type="match status" value="1"/>
</dbReference>
<dbReference type="GO" id="GO:0006508">
    <property type="term" value="P:proteolysis"/>
    <property type="evidence" value="ECO:0007669"/>
    <property type="project" value="UniProtKB-KW"/>
</dbReference>
<comment type="caution">
    <text evidence="6">Lacks conserved residue(s) required for the propagation of feature annotation.</text>
</comment>
<accession>A0A426VBV0</accession>